<name>A0AA97BPG7_9CYAN</name>
<accession>A0AA97BPG7</accession>
<dbReference type="EMBL" id="CP053540">
    <property type="protein sequence ID" value="WOB42973.1"/>
    <property type="molecule type" value="Genomic_DNA"/>
</dbReference>
<dbReference type="AlphaFoldDB" id="A0AA97BPG7"/>
<organism evidence="1">
    <name type="scientific">Thermoleptolyngbya oregonensis NK1-22</name>
    <dbReference type="NCBI Taxonomy" id="2547457"/>
    <lineage>
        <taxon>Bacteria</taxon>
        <taxon>Bacillati</taxon>
        <taxon>Cyanobacteriota</taxon>
        <taxon>Cyanophyceae</taxon>
        <taxon>Oculatellales</taxon>
        <taxon>Oculatellaceae</taxon>
        <taxon>Thermoleptolyngbya</taxon>
    </lineage>
</organism>
<dbReference type="RefSeq" id="WP_316792004.1">
    <property type="nucleotide sequence ID" value="NZ_CP053540.1"/>
</dbReference>
<protein>
    <submittedName>
        <fullName evidence="1">Uncharacterized protein</fullName>
    </submittedName>
</protein>
<gene>
    <name evidence="1" type="ORF">HNI00_07255</name>
</gene>
<dbReference type="KEGG" id="tog:HNI00_07255"/>
<proteinExistence type="predicted"/>
<reference evidence="1" key="1">
    <citation type="submission" date="2020-05" db="EMBL/GenBank/DDBJ databases">
        <authorList>
            <person name="Zhu T."/>
            <person name="Keshari N."/>
            <person name="Lu X."/>
        </authorList>
    </citation>
    <scope>NUCLEOTIDE SEQUENCE</scope>
    <source>
        <strain evidence="1">NK1-22</strain>
    </source>
</reference>
<sequence>MTAPIYDLNNEAIIEQNSFWELMLFYPGNVSTSSFRGQIRRDFGGEVFANFRFEVRPYDEDANKTPVRVFLSSAETTRIPIPESSQFWRYDIVMLVQGGDRRRVLQGKVYVSPGVTN</sequence>
<evidence type="ECO:0000313" key="1">
    <source>
        <dbReference type="EMBL" id="WOB42973.1"/>
    </source>
</evidence>